<name>A0AAD9DG72_9STRA</name>
<dbReference type="SUPFAM" id="SSF54654">
    <property type="entry name" value="CI-2 family of serine protease inhibitors"/>
    <property type="match status" value="1"/>
</dbReference>
<dbReference type="Gene3D" id="3.30.10.10">
    <property type="entry name" value="Trypsin Inhibitor V, subunit A"/>
    <property type="match status" value="1"/>
</dbReference>
<dbReference type="EMBL" id="JATAAI010000005">
    <property type="protein sequence ID" value="KAK1745992.1"/>
    <property type="molecule type" value="Genomic_DNA"/>
</dbReference>
<dbReference type="Pfam" id="PF00280">
    <property type="entry name" value="potato_inhibit"/>
    <property type="match status" value="1"/>
</dbReference>
<dbReference type="PANTHER" id="PTHR33091">
    <property type="entry name" value="PROTEIN, PUTATIVE, EXPRESSED-RELATED"/>
    <property type="match status" value="1"/>
</dbReference>
<dbReference type="InterPro" id="IPR036354">
    <property type="entry name" value="Prot_inh_pot1_sf"/>
</dbReference>
<keyword evidence="2" id="KW-0646">Protease inhibitor</keyword>
<gene>
    <name evidence="4" type="ORF">QTG54_003916</name>
</gene>
<accession>A0AAD9DG72</accession>
<evidence type="ECO:0000313" key="4">
    <source>
        <dbReference type="EMBL" id="KAK1745992.1"/>
    </source>
</evidence>
<dbReference type="PANTHER" id="PTHR33091:SF29">
    <property type="entry name" value="SUBTILISIN INHIBITOR 1"/>
    <property type="match status" value="1"/>
</dbReference>
<evidence type="ECO:0000256" key="1">
    <source>
        <dbReference type="ARBA" id="ARBA00008210"/>
    </source>
</evidence>
<dbReference type="GO" id="GO:0004867">
    <property type="term" value="F:serine-type endopeptidase inhibitor activity"/>
    <property type="evidence" value="ECO:0007669"/>
    <property type="project" value="UniProtKB-KW"/>
</dbReference>
<evidence type="ECO:0008006" key="6">
    <source>
        <dbReference type="Google" id="ProtNLM"/>
    </source>
</evidence>
<proteinExistence type="inferred from homology"/>
<dbReference type="Proteomes" id="UP001224775">
    <property type="component" value="Unassembled WGS sequence"/>
</dbReference>
<comment type="caution">
    <text evidence="4">The sequence shown here is derived from an EMBL/GenBank/DDBJ whole genome shotgun (WGS) entry which is preliminary data.</text>
</comment>
<evidence type="ECO:0000256" key="3">
    <source>
        <dbReference type="ARBA" id="ARBA00022900"/>
    </source>
</evidence>
<dbReference type="InterPro" id="IPR000864">
    <property type="entry name" value="Prot_inh_pot1"/>
</dbReference>
<comment type="similarity">
    <text evidence="1">Belongs to the protease inhibitor I13 (potato type I serine protease inhibitor) family.</text>
</comment>
<dbReference type="GO" id="GO:0009611">
    <property type="term" value="P:response to wounding"/>
    <property type="evidence" value="ECO:0007669"/>
    <property type="project" value="InterPro"/>
</dbReference>
<dbReference type="AlphaFoldDB" id="A0AAD9DG72"/>
<organism evidence="4 5">
    <name type="scientific">Skeletonema marinoi</name>
    <dbReference type="NCBI Taxonomy" id="267567"/>
    <lineage>
        <taxon>Eukaryota</taxon>
        <taxon>Sar</taxon>
        <taxon>Stramenopiles</taxon>
        <taxon>Ochrophyta</taxon>
        <taxon>Bacillariophyta</taxon>
        <taxon>Coscinodiscophyceae</taxon>
        <taxon>Thalassiosirophycidae</taxon>
        <taxon>Thalassiosirales</taxon>
        <taxon>Skeletonemataceae</taxon>
        <taxon>Skeletonema</taxon>
        <taxon>Skeletonema marinoi-dohrnii complex</taxon>
    </lineage>
</organism>
<sequence>MSNTATTSTWPDKILKGMSGEEAQKEIKNVDPSLETHVLPEDAIVTEDYRLDRVRIFVDTQGKVVNQPQKG</sequence>
<reference evidence="4" key="1">
    <citation type="submission" date="2023-06" db="EMBL/GenBank/DDBJ databases">
        <title>Survivors Of The Sea: Transcriptome response of Skeletonema marinoi to long-term dormancy.</title>
        <authorList>
            <person name="Pinder M.I.M."/>
            <person name="Kourtchenko O."/>
            <person name="Robertson E.K."/>
            <person name="Larsson T."/>
            <person name="Maumus F."/>
            <person name="Osuna-Cruz C.M."/>
            <person name="Vancaester E."/>
            <person name="Stenow R."/>
            <person name="Vandepoele K."/>
            <person name="Ploug H."/>
            <person name="Bruchert V."/>
            <person name="Godhe A."/>
            <person name="Topel M."/>
        </authorList>
    </citation>
    <scope>NUCLEOTIDE SEQUENCE</scope>
    <source>
        <strain evidence="4">R05AC</strain>
    </source>
</reference>
<evidence type="ECO:0000256" key="2">
    <source>
        <dbReference type="ARBA" id="ARBA00022690"/>
    </source>
</evidence>
<keyword evidence="3" id="KW-0722">Serine protease inhibitor</keyword>
<evidence type="ECO:0000313" key="5">
    <source>
        <dbReference type="Proteomes" id="UP001224775"/>
    </source>
</evidence>
<keyword evidence="5" id="KW-1185">Reference proteome</keyword>
<protein>
    <recommendedName>
        <fullName evidence="6">Subtilisin inhibitor domain-containing protein</fullName>
    </recommendedName>
</protein>